<dbReference type="CDD" id="cd01301">
    <property type="entry name" value="rDP_like"/>
    <property type="match status" value="1"/>
</dbReference>
<dbReference type="InterPro" id="IPR008257">
    <property type="entry name" value="Pept_M19"/>
</dbReference>
<dbReference type="PANTHER" id="PTHR10443">
    <property type="entry name" value="MICROSOMAL DIPEPTIDASE"/>
    <property type="match status" value="1"/>
</dbReference>
<dbReference type="PROSITE" id="PS51257">
    <property type="entry name" value="PROKAR_LIPOPROTEIN"/>
    <property type="match status" value="1"/>
</dbReference>
<dbReference type="PROSITE" id="PS00869">
    <property type="entry name" value="RENAL_DIPEPTIDASE_1"/>
    <property type="match status" value="1"/>
</dbReference>
<dbReference type="InterPro" id="IPR032466">
    <property type="entry name" value="Metal_Hydrolase"/>
</dbReference>
<organism evidence="1">
    <name type="scientific">marine metagenome</name>
    <dbReference type="NCBI Taxonomy" id="408172"/>
    <lineage>
        <taxon>unclassified sequences</taxon>
        <taxon>metagenomes</taxon>
        <taxon>ecological metagenomes</taxon>
    </lineage>
</organism>
<dbReference type="GO" id="GO:0070573">
    <property type="term" value="F:metallodipeptidase activity"/>
    <property type="evidence" value="ECO:0007669"/>
    <property type="project" value="InterPro"/>
</dbReference>
<dbReference type="Gene3D" id="3.20.20.140">
    <property type="entry name" value="Metal-dependent hydrolases"/>
    <property type="match status" value="1"/>
</dbReference>
<evidence type="ECO:0008006" key="2">
    <source>
        <dbReference type="Google" id="ProtNLM"/>
    </source>
</evidence>
<accession>A0A382FBD6</accession>
<sequence>MRLVNLMGINIIVFICLFFGCEKDLSKLHENAFVADTHNDVLLRSMIGRDILTDLPESHSDLPKFKSGGMDCQVFSIWVSPFEFKDGEYYDRANDMISQLEFLCSRVPDNWAIPIDYQDLVYNEQKGILSCVIGVEGGHAIEHDMSKLDALYHRGMRYLGVTWNNSNEWATSAKDESEKGDSLDFIGLTDFGKDVIRRCNELGVMVDVSHAGEQTFWNIIETTKKPIIASHSSAYDLCPHFRNLKDDQLFAIKENGGVVFVNFYPGYIDSTYSKKYDMVKEKFKPALDSLANLYDPDSDQYWYKENEFLTPHLAEIAPDVEDVIDHMEYIVNLIGVNYVGVGADWDGVEIMPKGIETMYKLPKLTERLLARGFSERDVKKILGSNFKRVFREVTG</sequence>
<dbReference type="InterPro" id="IPR000180">
    <property type="entry name" value="Dipep_AS"/>
</dbReference>
<dbReference type="PANTHER" id="PTHR10443:SF12">
    <property type="entry name" value="DIPEPTIDASE"/>
    <property type="match status" value="1"/>
</dbReference>
<protein>
    <recommendedName>
        <fullName evidence="2">Membrane dipeptidase</fullName>
    </recommendedName>
</protein>
<dbReference type="PROSITE" id="PS51365">
    <property type="entry name" value="RENAL_DIPEPTIDASE_2"/>
    <property type="match status" value="1"/>
</dbReference>
<dbReference type="AlphaFoldDB" id="A0A382FBD6"/>
<dbReference type="SUPFAM" id="SSF51556">
    <property type="entry name" value="Metallo-dependent hydrolases"/>
    <property type="match status" value="1"/>
</dbReference>
<dbReference type="Pfam" id="PF01244">
    <property type="entry name" value="Peptidase_M19"/>
    <property type="match status" value="1"/>
</dbReference>
<reference evidence="1" key="1">
    <citation type="submission" date="2018-05" db="EMBL/GenBank/DDBJ databases">
        <authorList>
            <person name="Lanie J.A."/>
            <person name="Ng W.-L."/>
            <person name="Kazmierczak K.M."/>
            <person name="Andrzejewski T.M."/>
            <person name="Davidsen T.M."/>
            <person name="Wayne K.J."/>
            <person name="Tettelin H."/>
            <person name="Glass J.I."/>
            <person name="Rusch D."/>
            <person name="Podicherti R."/>
            <person name="Tsui H.-C.T."/>
            <person name="Winkler M.E."/>
        </authorList>
    </citation>
    <scope>NUCLEOTIDE SEQUENCE</scope>
</reference>
<dbReference type="GO" id="GO:0006508">
    <property type="term" value="P:proteolysis"/>
    <property type="evidence" value="ECO:0007669"/>
    <property type="project" value="InterPro"/>
</dbReference>
<proteinExistence type="predicted"/>
<name>A0A382FBD6_9ZZZZ</name>
<evidence type="ECO:0000313" key="1">
    <source>
        <dbReference type="EMBL" id="SVB59417.1"/>
    </source>
</evidence>
<dbReference type="EMBL" id="UINC01048641">
    <property type="protein sequence ID" value="SVB59417.1"/>
    <property type="molecule type" value="Genomic_DNA"/>
</dbReference>
<gene>
    <name evidence="1" type="ORF">METZ01_LOCUS212271</name>
</gene>